<dbReference type="InterPro" id="IPR006047">
    <property type="entry name" value="GH13_cat_dom"/>
</dbReference>
<dbReference type="PANTHER" id="PTHR47786">
    <property type="entry name" value="ALPHA-1,4-GLUCAN:MALTOSE-1-PHOSPHATE MALTOSYLTRANSFERASE"/>
    <property type="match status" value="1"/>
</dbReference>
<dbReference type="Pfam" id="PF00128">
    <property type="entry name" value="Alpha-amylase"/>
    <property type="match status" value="1"/>
</dbReference>
<dbReference type="PANTHER" id="PTHR47786:SF2">
    <property type="entry name" value="GLYCOSYL HYDROLASE FAMILY 13 CATALYTIC DOMAIN-CONTAINING PROTEIN"/>
    <property type="match status" value="1"/>
</dbReference>
<keyword evidence="3" id="KW-1185">Reference proteome</keyword>
<reference evidence="2 3" key="1">
    <citation type="journal article" date="2011" name="J. Bacteriol.">
        <title>Genome sequence of 'Pedosphaera parvula' Ellin514, an aerobic Verrucomicrobial isolate from pasture soil.</title>
        <authorList>
            <person name="Kant R."/>
            <person name="van Passel M.W."/>
            <person name="Sangwan P."/>
            <person name="Palva A."/>
            <person name="Lucas S."/>
            <person name="Copeland A."/>
            <person name="Lapidus A."/>
            <person name="Glavina Del Rio T."/>
            <person name="Dalin E."/>
            <person name="Tice H."/>
            <person name="Bruce D."/>
            <person name="Goodwin L."/>
            <person name="Pitluck S."/>
            <person name="Chertkov O."/>
            <person name="Larimer F.W."/>
            <person name="Land M.L."/>
            <person name="Hauser L."/>
            <person name="Brettin T.S."/>
            <person name="Detter J.C."/>
            <person name="Han S."/>
            <person name="de Vos W.M."/>
            <person name="Janssen P.H."/>
            <person name="Smidt H."/>
        </authorList>
    </citation>
    <scope>NUCLEOTIDE SEQUENCE [LARGE SCALE GENOMIC DNA]</scope>
    <source>
        <strain evidence="2 3">Ellin514</strain>
    </source>
</reference>
<dbReference type="Proteomes" id="UP000003688">
    <property type="component" value="Unassembled WGS sequence"/>
</dbReference>
<accession>B9XFF5</accession>
<evidence type="ECO:0000313" key="3">
    <source>
        <dbReference type="Proteomes" id="UP000003688"/>
    </source>
</evidence>
<dbReference type="AlphaFoldDB" id="B9XFF5"/>
<name>B9XFF5_PEDPL</name>
<dbReference type="STRING" id="320771.Cflav_PD4340"/>
<comment type="caution">
    <text evidence="2">The sequence shown here is derived from an EMBL/GenBank/DDBJ whole genome shotgun (WGS) entry which is preliminary data.</text>
</comment>
<proteinExistence type="predicted"/>
<evidence type="ECO:0000313" key="2">
    <source>
        <dbReference type="EMBL" id="EEF61319.1"/>
    </source>
</evidence>
<dbReference type="SMART" id="SM00642">
    <property type="entry name" value="Aamy"/>
    <property type="match status" value="1"/>
</dbReference>
<dbReference type="CDD" id="cd11347">
    <property type="entry name" value="AmyAc_1"/>
    <property type="match status" value="1"/>
</dbReference>
<dbReference type="InterPro" id="IPR017853">
    <property type="entry name" value="GH"/>
</dbReference>
<feature type="domain" description="Glycosyl hydrolase family 13 catalytic" evidence="1">
    <location>
        <begin position="13"/>
        <end position="390"/>
    </location>
</feature>
<sequence>MLLSCMGHPLLHEINTRCWLRSLAEEQGRPVTLESVPDSEFDRWKQLGFTHIWLMGIWTTGPKSRSHALHNPSLRQRYTELLPGWQEEDVPGSPYAIADYEVPADLGGEAGLKKFRLRLNGHGLKLVLDFVPNHVGLDHPWVESWPELLVHSSARRDGTFQERTLRGTLWIAHGKDPYFGPWTDTVQLDYRNPATRTAMIQVLRSIARRCDGVRCDMAMLLLNGVFQKTWTHFPANHASAEGEFWSEAISAVKADNSEFLFIAEAYWGLEGKLQSLGFDYTYDKDSYDLLVERRYSEFQRHLLDNPPEYLARSVHFLENHDEKRISSILSLEEERAAALVMIGLPGMRLLYEGQMQGVKIQTPVQLGRWPREKAVPQIEEMYFNLLTSLRKSAVGKGEGKVLQPQAAWDGNPTMQNFVVVQWKKVDWKIDVVVVNLASHRGQCRIWLEEPDLKRHDWEMRDLLGNECHMRSGAEMVSQGLYLDLPEYGAQVFRFTVKA</sequence>
<gene>
    <name evidence="2" type="ORF">Cflav_PD4340</name>
</gene>
<dbReference type="EMBL" id="ABOX02000010">
    <property type="protein sequence ID" value="EEF61319.1"/>
    <property type="molecule type" value="Genomic_DNA"/>
</dbReference>
<dbReference type="SUPFAM" id="SSF51445">
    <property type="entry name" value="(Trans)glycosidases"/>
    <property type="match status" value="1"/>
</dbReference>
<dbReference type="RefSeq" id="WP_007414553.1">
    <property type="nucleotide sequence ID" value="NZ_ABOX02000010.1"/>
</dbReference>
<dbReference type="GO" id="GO:0005975">
    <property type="term" value="P:carbohydrate metabolic process"/>
    <property type="evidence" value="ECO:0007669"/>
    <property type="project" value="InterPro"/>
</dbReference>
<organism evidence="2 3">
    <name type="scientific">Pedosphaera parvula (strain Ellin514)</name>
    <dbReference type="NCBI Taxonomy" id="320771"/>
    <lineage>
        <taxon>Bacteria</taxon>
        <taxon>Pseudomonadati</taxon>
        <taxon>Verrucomicrobiota</taxon>
        <taxon>Pedosphaerae</taxon>
        <taxon>Pedosphaerales</taxon>
        <taxon>Pedosphaeraceae</taxon>
        <taxon>Pedosphaera</taxon>
    </lineage>
</organism>
<evidence type="ECO:0000259" key="1">
    <source>
        <dbReference type="SMART" id="SM00642"/>
    </source>
</evidence>
<dbReference type="Gene3D" id="3.20.20.80">
    <property type="entry name" value="Glycosidases"/>
    <property type="match status" value="1"/>
</dbReference>
<protein>
    <submittedName>
        <fullName evidence="2">Alpha amylase catalytic region</fullName>
    </submittedName>
</protein>